<sequence length="44" mass="5219">MKLTNTPATYTAFPVDADGYYFTKKEILWWKKMSYGQYHSHSVI</sequence>
<accession>A0A495J8K1</accession>
<protein>
    <submittedName>
        <fullName evidence="1">Uncharacterized protein</fullName>
    </submittedName>
</protein>
<keyword evidence="2" id="KW-1185">Reference proteome</keyword>
<organism evidence="1 2">
    <name type="scientific">Mucilaginibacter gracilis</name>
    <dbReference type="NCBI Taxonomy" id="423350"/>
    <lineage>
        <taxon>Bacteria</taxon>
        <taxon>Pseudomonadati</taxon>
        <taxon>Bacteroidota</taxon>
        <taxon>Sphingobacteriia</taxon>
        <taxon>Sphingobacteriales</taxon>
        <taxon>Sphingobacteriaceae</taxon>
        <taxon>Mucilaginibacter</taxon>
    </lineage>
</organism>
<proteinExistence type="predicted"/>
<evidence type="ECO:0000313" key="2">
    <source>
        <dbReference type="Proteomes" id="UP000268007"/>
    </source>
</evidence>
<dbReference type="EMBL" id="RBKU01000001">
    <property type="protein sequence ID" value="RKR85103.1"/>
    <property type="molecule type" value="Genomic_DNA"/>
</dbReference>
<evidence type="ECO:0000313" key="1">
    <source>
        <dbReference type="EMBL" id="RKR85103.1"/>
    </source>
</evidence>
<comment type="caution">
    <text evidence="1">The sequence shown here is derived from an EMBL/GenBank/DDBJ whole genome shotgun (WGS) entry which is preliminary data.</text>
</comment>
<name>A0A495J8K1_9SPHI</name>
<dbReference type="Proteomes" id="UP000268007">
    <property type="component" value="Unassembled WGS sequence"/>
</dbReference>
<gene>
    <name evidence="1" type="ORF">BDD43_5361</name>
</gene>
<reference evidence="1 2" key="1">
    <citation type="submission" date="2018-10" db="EMBL/GenBank/DDBJ databases">
        <title>Genomic Encyclopedia of Archaeal and Bacterial Type Strains, Phase II (KMG-II): from individual species to whole genera.</title>
        <authorList>
            <person name="Goeker M."/>
        </authorList>
    </citation>
    <scope>NUCLEOTIDE SEQUENCE [LARGE SCALE GENOMIC DNA]</scope>
    <source>
        <strain evidence="1 2">DSM 18602</strain>
    </source>
</reference>
<dbReference type="AlphaFoldDB" id="A0A495J8K1"/>